<keyword evidence="1" id="KW-0812">Transmembrane</keyword>
<dbReference type="Proteomes" id="UP000187059">
    <property type="component" value="Chromosome"/>
</dbReference>
<dbReference type="KEGG" id="paby:Ga0080574_TMP3214"/>
<reference evidence="2 3" key="1">
    <citation type="submission" date="2016-04" db="EMBL/GenBank/DDBJ databases">
        <title>Deep-sea bacteria in the southern Pacific.</title>
        <authorList>
            <person name="Tang K."/>
        </authorList>
    </citation>
    <scope>NUCLEOTIDE SEQUENCE [LARGE SCALE GENOMIC DNA]</scope>
    <source>
        <strain evidence="2 3">JLT2014</strain>
    </source>
</reference>
<accession>A0A1P8UVZ1</accession>
<organism evidence="2 3">
    <name type="scientific">Salipiger abyssi</name>
    <dbReference type="NCBI Taxonomy" id="1250539"/>
    <lineage>
        <taxon>Bacteria</taxon>
        <taxon>Pseudomonadati</taxon>
        <taxon>Pseudomonadota</taxon>
        <taxon>Alphaproteobacteria</taxon>
        <taxon>Rhodobacterales</taxon>
        <taxon>Roseobacteraceae</taxon>
        <taxon>Salipiger</taxon>
    </lineage>
</organism>
<dbReference type="EMBL" id="CP015093">
    <property type="protein sequence ID" value="APZ53548.1"/>
    <property type="molecule type" value="Genomic_DNA"/>
</dbReference>
<dbReference type="OrthoDB" id="7876207at2"/>
<name>A0A1P8UVZ1_9RHOB</name>
<dbReference type="RefSeq" id="WP_076702020.1">
    <property type="nucleotide sequence ID" value="NZ_CP015093.1"/>
</dbReference>
<feature type="transmembrane region" description="Helical" evidence="1">
    <location>
        <begin position="21"/>
        <end position="43"/>
    </location>
</feature>
<dbReference type="STRING" id="1250539.Ga0080574_TMP3214"/>
<protein>
    <submittedName>
        <fullName evidence="2">ABC-type dipeptide transport system, periplasmic component</fullName>
    </submittedName>
</protein>
<keyword evidence="1" id="KW-1133">Transmembrane helix</keyword>
<sequence>MLKTKIIPRLRRFTRDSEGYITVEVMIMIPILFVLFAASWVLFDAFRQHSVDQKANYAIGDMLSRETDAIDSGYVDNAFRLLGLLTRNPVEYVAGATSYPLDMRLTVVSYRESNNTYSVEWSAARGDAVELRTQDLDDYLPHLPVMMDSGQIILVETWEDYFPVFNVGLDPMVIRTYSFTHPRYAPQVLWAGENNGWGNGDQDAPGDSLCNNNAENATDCNNEDGSNNIEPNDGYGYYYDW</sequence>
<evidence type="ECO:0000313" key="2">
    <source>
        <dbReference type="EMBL" id="APZ53548.1"/>
    </source>
</evidence>
<evidence type="ECO:0000256" key="1">
    <source>
        <dbReference type="SAM" id="Phobius"/>
    </source>
</evidence>
<proteinExistence type="predicted"/>
<gene>
    <name evidence="2" type="ORF">Ga0080574_TMP3214</name>
</gene>
<keyword evidence="1" id="KW-0472">Membrane</keyword>
<evidence type="ECO:0000313" key="3">
    <source>
        <dbReference type="Proteomes" id="UP000187059"/>
    </source>
</evidence>
<keyword evidence="3" id="KW-1185">Reference proteome</keyword>
<dbReference type="AlphaFoldDB" id="A0A1P8UVZ1"/>